<evidence type="ECO:0000256" key="8">
    <source>
        <dbReference type="SAM" id="Phobius"/>
    </source>
</evidence>
<dbReference type="GO" id="GO:0031966">
    <property type="term" value="C:mitochondrial membrane"/>
    <property type="evidence" value="ECO:0007669"/>
    <property type="project" value="UniProtKB-SubCell"/>
</dbReference>
<comment type="caution">
    <text evidence="10">The sequence shown here is derived from an EMBL/GenBank/DDBJ whole genome shotgun (WGS) entry which is preliminary data.</text>
</comment>
<dbReference type="PROSITE" id="PS51503">
    <property type="entry name" value="HIG1"/>
    <property type="match status" value="1"/>
</dbReference>
<name>A0AAV5QW66_9ASCO</name>
<dbReference type="PANTHER" id="PTHR12297">
    <property type="entry name" value="HYPOXIA-INDUCBILE GENE 1 HIG1 -RELATED"/>
    <property type="match status" value="1"/>
</dbReference>
<feature type="transmembrane region" description="Helical" evidence="8">
    <location>
        <begin position="65"/>
        <end position="86"/>
    </location>
</feature>
<keyword evidence="7" id="KW-0175">Coiled coil</keyword>
<evidence type="ECO:0000313" key="11">
    <source>
        <dbReference type="Proteomes" id="UP001360560"/>
    </source>
</evidence>
<dbReference type="Gene3D" id="6.10.140.1320">
    <property type="match status" value="1"/>
</dbReference>
<protein>
    <recommendedName>
        <fullName evidence="2">Respiratory supercomplex factor 1, mitochondrial</fullName>
    </recommendedName>
</protein>
<evidence type="ECO:0000256" key="7">
    <source>
        <dbReference type="SAM" id="Coils"/>
    </source>
</evidence>
<evidence type="ECO:0000259" key="9">
    <source>
        <dbReference type="PROSITE" id="PS51503"/>
    </source>
</evidence>
<keyword evidence="6 8" id="KW-0472">Membrane</keyword>
<dbReference type="PANTHER" id="PTHR12297:SF3">
    <property type="entry name" value="HIG1 DOMAIN FAMILY MEMBER 1A"/>
    <property type="match status" value="1"/>
</dbReference>
<evidence type="ECO:0000256" key="5">
    <source>
        <dbReference type="ARBA" id="ARBA00023128"/>
    </source>
</evidence>
<keyword evidence="4 8" id="KW-1133">Transmembrane helix</keyword>
<dbReference type="GeneID" id="90076665"/>
<dbReference type="InterPro" id="IPR007667">
    <property type="entry name" value="Hypoxia_induced_domain"/>
</dbReference>
<feature type="coiled-coil region" evidence="7">
    <location>
        <begin position="113"/>
        <end position="162"/>
    </location>
</feature>
<evidence type="ECO:0000256" key="4">
    <source>
        <dbReference type="ARBA" id="ARBA00022989"/>
    </source>
</evidence>
<comment type="subcellular location">
    <subcellularLocation>
        <location evidence="1">Mitochondrion membrane</location>
    </subcellularLocation>
</comment>
<sequence>MSSRLPSSFDGEELADRDLPFIDRVYKHCREQPFVPLGALLTTGAVILAAKSIRTGHRKDAQKWFRYRVGFQGFTILALVVGGWYYNTGDGSKKREQEEILREKAKMREKLWIEELERRDEEAKMRKKRAELARIKRQQQLEEEEKESKSKILEEVKALEESKK</sequence>
<reference evidence="10 11" key="1">
    <citation type="journal article" date="2023" name="Elife">
        <title>Identification of key yeast species and microbe-microbe interactions impacting larval growth of Drosophila in the wild.</title>
        <authorList>
            <person name="Mure A."/>
            <person name="Sugiura Y."/>
            <person name="Maeda R."/>
            <person name="Honda K."/>
            <person name="Sakurai N."/>
            <person name="Takahashi Y."/>
            <person name="Watada M."/>
            <person name="Katoh T."/>
            <person name="Gotoh A."/>
            <person name="Gotoh Y."/>
            <person name="Taniguchi I."/>
            <person name="Nakamura K."/>
            <person name="Hayashi T."/>
            <person name="Katayama T."/>
            <person name="Uemura T."/>
            <person name="Hattori Y."/>
        </authorList>
    </citation>
    <scope>NUCLEOTIDE SEQUENCE [LARGE SCALE GENOMIC DNA]</scope>
    <source>
        <strain evidence="10 11">SC-9</strain>
    </source>
</reference>
<proteinExistence type="predicted"/>
<dbReference type="AlphaFoldDB" id="A0AAV5QW66"/>
<evidence type="ECO:0000313" key="10">
    <source>
        <dbReference type="EMBL" id="GMM38677.1"/>
    </source>
</evidence>
<evidence type="ECO:0000256" key="2">
    <source>
        <dbReference type="ARBA" id="ARBA00013887"/>
    </source>
</evidence>
<dbReference type="Pfam" id="PF04588">
    <property type="entry name" value="HIG_1_N"/>
    <property type="match status" value="1"/>
</dbReference>
<dbReference type="RefSeq" id="XP_064855672.1">
    <property type="nucleotide sequence ID" value="XM_064999600.1"/>
</dbReference>
<organism evidence="10 11">
    <name type="scientific">Saccharomycopsis crataegensis</name>
    <dbReference type="NCBI Taxonomy" id="43959"/>
    <lineage>
        <taxon>Eukaryota</taxon>
        <taxon>Fungi</taxon>
        <taxon>Dikarya</taxon>
        <taxon>Ascomycota</taxon>
        <taxon>Saccharomycotina</taxon>
        <taxon>Saccharomycetes</taxon>
        <taxon>Saccharomycopsidaceae</taxon>
        <taxon>Saccharomycopsis</taxon>
    </lineage>
</organism>
<dbReference type="GO" id="GO:0097250">
    <property type="term" value="P:mitochondrial respirasome assembly"/>
    <property type="evidence" value="ECO:0007669"/>
    <property type="project" value="TreeGrafter"/>
</dbReference>
<evidence type="ECO:0000256" key="3">
    <source>
        <dbReference type="ARBA" id="ARBA00022692"/>
    </source>
</evidence>
<keyword evidence="3 8" id="KW-0812">Transmembrane</keyword>
<dbReference type="EMBL" id="BTFZ01000020">
    <property type="protein sequence ID" value="GMM38677.1"/>
    <property type="molecule type" value="Genomic_DNA"/>
</dbReference>
<accession>A0AAV5QW66</accession>
<feature type="domain" description="HIG1" evidence="9">
    <location>
        <begin position="6"/>
        <end position="97"/>
    </location>
</feature>
<keyword evidence="5" id="KW-0496">Mitochondrion</keyword>
<evidence type="ECO:0000256" key="1">
    <source>
        <dbReference type="ARBA" id="ARBA00004325"/>
    </source>
</evidence>
<dbReference type="Proteomes" id="UP001360560">
    <property type="component" value="Unassembled WGS sequence"/>
</dbReference>
<feature type="transmembrane region" description="Helical" evidence="8">
    <location>
        <begin position="34"/>
        <end position="53"/>
    </location>
</feature>
<evidence type="ECO:0000256" key="6">
    <source>
        <dbReference type="ARBA" id="ARBA00023136"/>
    </source>
</evidence>
<gene>
    <name evidence="10" type="ORF">DASC09_060160</name>
</gene>
<keyword evidence="11" id="KW-1185">Reference proteome</keyword>
<dbReference type="InterPro" id="IPR050355">
    <property type="entry name" value="RCF1"/>
</dbReference>